<name>A0A9W7L4B0_9STRA</name>
<feature type="compositionally biased region" description="Basic and acidic residues" evidence="1">
    <location>
        <begin position="32"/>
        <end position="41"/>
    </location>
</feature>
<evidence type="ECO:0000313" key="3">
    <source>
        <dbReference type="Proteomes" id="UP001165082"/>
    </source>
</evidence>
<feature type="region of interest" description="Disordered" evidence="1">
    <location>
        <begin position="385"/>
        <end position="413"/>
    </location>
</feature>
<accession>A0A9W7L4B0</accession>
<dbReference type="EMBL" id="BRXZ01007659">
    <property type="protein sequence ID" value="GMI31200.1"/>
    <property type="molecule type" value="Genomic_DNA"/>
</dbReference>
<protein>
    <submittedName>
        <fullName evidence="2">Uncharacterized protein</fullName>
    </submittedName>
</protein>
<organism evidence="2 3">
    <name type="scientific">Triparma retinervis</name>
    <dbReference type="NCBI Taxonomy" id="2557542"/>
    <lineage>
        <taxon>Eukaryota</taxon>
        <taxon>Sar</taxon>
        <taxon>Stramenopiles</taxon>
        <taxon>Ochrophyta</taxon>
        <taxon>Bolidophyceae</taxon>
        <taxon>Parmales</taxon>
        <taxon>Triparmaceae</taxon>
        <taxon>Triparma</taxon>
    </lineage>
</organism>
<dbReference type="Proteomes" id="UP001165082">
    <property type="component" value="Unassembled WGS sequence"/>
</dbReference>
<reference evidence="2" key="1">
    <citation type="submission" date="2022-07" db="EMBL/GenBank/DDBJ databases">
        <title>Genome analysis of Parmales, a sister group of diatoms, reveals the evolutionary specialization of diatoms from phago-mixotrophs to photoautotrophs.</title>
        <authorList>
            <person name="Ban H."/>
            <person name="Sato S."/>
            <person name="Yoshikawa S."/>
            <person name="Kazumasa Y."/>
            <person name="Nakamura Y."/>
            <person name="Ichinomiya M."/>
            <person name="Saitoh K."/>
            <person name="Sato N."/>
            <person name="Blanc-Mathieu R."/>
            <person name="Endo H."/>
            <person name="Kuwata A."/>
            <person name="Ogata H."/>
        </authorList>
    </citation>
    <scope>NUCLEOTIDE SEQUENCE</scope>
</reference>
<gene>
    <name evidence="2" type="ORF">TrRE_jg11361</name>
</gene>
<sequence length="480" mass="54373">MSLFSKFRKGKWHHNNNNSPMRHHRENDEDENRLSPREDMKPFTSKFRPSGKDMRDENTMKAVFRRAEVIEMLPPADPFPEVPGKMPQHVACWRLRRIEVTVGQQWILRIKLSYRFVTTFGETLELAYAAPEDEVKPTKFVDGRLSSTTVGFTLQGDEILVKMNGMVHSIERLYTDLVFETNKGRKFVCRSASRTNSSVLNVEVDRNLLESVSFYYGEKKEKKRWGRRKDSDDDMEGTTGILGIRAAVVTTHGNMMGIAGLSCIVTKFVGVDNGDVACEWTDEEMARIKNIEQMKRARELELLSSVEANKKKTNVFLNGTTNDEGTVKGTFWNLRLERSHSSQLKEDKATAEKFLSYEEKERLREMEEIARSRNRVDWGSWARRMEDEESEGGEDGGGGGGGGGGGEATAARQGEEWHVGREYMLLDPHVAKASVSLVPDGSLDFYDEGEGDEGEVKPSVRDFLRFALDDPTSSIRSLGM</sequence>
<proteinExistence type="predicted"/>
<evidence type="ECO:0000313" key="2">
    <source>
        <dbReference type="EMBL" id="GMI31200.1"/>
    </source>
</evidence>
<evidence type="ECO:0000256" key="1">
    <source>
        <dbReference type="SAM" id="MobiDB-lite"/>
    </source>
</evidence>
<comment type="caution">
    <text evidence="2">The sequence shown here is derived from an EMBL/GenBank/DDBJ whole genome shotgun (WGS) entry which is preliminary data.</text>
</comment>
<dbReference type="OrthoDB" id="10432320at2759"/>
<feature type="region of interest" description="Disordered" evidence="1">
    <location>
        <begin position="1"/>
        <end position="55"/>
    </location>
</feature>
<feature type="compositionally biased region" description="Basic residues" evidence="1">
    <location>
        <begin position="1"/>
        <end position="14"/>
    </location>
</feature>
<dbReference type="AlphaFoldDB" id="A0A9W7L4B0"/>
<feature type="compositionally biased region" description="Gly residues" evidence="1">
    <location>
        <begin position="395"/>
        <end position="407"/>
    </location>
</feature>
<keyword evidence="3" id="KW-1185">Reference proteome</keyword>